<protein>
    <recommendedName>
        <fullName evidence="2">DNA methylase adenine-specific domain-containing protein</fullName>
    </recommendedName>
</protein>
<name>A0A524RMP0_9CHRO</name>
<feature type="region of interest" description="Disordered" evidence="1">
    <location>
        <begin position="71"/>
        <end position="96"/>
    </location>
</feature>
<dbReference type="InterPro" id="IPR052916">
    <property type="entry name" value="Type-I_RE_MTase_Subunit"/>
</dbReference>
<organism evidence="3 4">
    <name type="scientific">Aphanocapsa feldmannii 277cV</name>
    <dbReference type="NCBI Taxonomy" id="2507553"/>
    <lineage>
        <taxon>Bacteria</taxon>
        <taxon>Bacillati</taxon>
        <taxon>Cyanobacteriota</taxon>
        <taxon>Cyanophyceae</taxon>
        <taxon>Oscillatoriophycideae</taxon>
        <taxon>Chroococcales</taxon>
        <taxon>Microcystaceae</taxon>
        <taxon>Aphanocapsa</taxon>
    </lineage>
</organism>
<comment type="caution">
    <text evidence="3">The sequence shown here is derived from an EMBL/GenBank/DDBJ whole genome shotgun (WGS) entry which is preliminary data.</text>
</comment>
<dbReference type="SUPFAM" id="SSF53335">
    <property type="entry name" value="S-adenosyl-L-methionine-dependent methyltransferases"/>
    <property type="match status" value="1"/>
</dbReference>
<dbReference type="PANTHER" id="PTHR42998:SF1">
    <property type="entry name" value="TYPE I RESTRICTION ENZYME HINDI METHYLASE SUBUNIT"/>
    <property type="match status" value="1"/>
</dbReference>
<accession>A0A524RMP0</accession>
<sequence length="266" mass="30075">MPRHPPPQTHLRQNSHSGCRAFDRRRSIMIDSISLSNIANYINNLQVMSKLFHRKLALAVSSPAAKMCSARSTNTSWGSSPPLRTRGKGSNTSGEGQIREAMVGGDVVEVMAALPGQLFLNTQIPVCLWFLTNDKIQRCHDRRGKILFVDAHQMGTMEIRVNRVPADEDIVKIGGIVQVWRDNSETEHTYKDVSVFCYTATLEEIEKKSFVLTLKHYVDTADQEEDDGPFDQKMKCLTTLLKQKQAEGVRLNGLIEANLKRLRYEF</sequence>
<gene>
    <name evidence="3" type="ORF">ERJ67_07040</name>
</gene>
<dbReference type="InterPro" id="IPR029063">
    <property type="entry name" value="SAM-dependent_MTases_sf"/>
</dbReference>
<dbReference type="Gene3D" id="3.40.50.150">
    <property type="entry name" value="Vaccinia Virus protein VP39"/>
    <property type="match status" value="1"/>
</dbReference>
<dbReference type="EMBL" id="SRMO01000070">
    <property type="protein sequence ID" value="TGG91908.1"/>
    <property type="molecule type" value="Genomic_DNA"/>
</dbReference>
<evidence type="ECO:0000313" key="3">
    <source>
        <dbReference type="EMBL" id="TGG91908.1"/>
    </source>
</evidence>
<evidence type="ECO:0000256" key="1">
    <source>
        <dbReference type="SAM" id="MobiDB-lite"/>
    </source>
</evidence>
<dbReference type="GO" id="GO:0008170">
    <property type="term" value="F:N-methyltransferase activity"/>
    <property type="evidence" value="ECO:0007669"/>
    <property type="project" value="InterPro"/>
</dbReference>
<feature type="domain" description="DNA methylase adenine-specific" evidence="2">
    <location>
        <begin position="91"/>
        <end position="226"/>
    </location>
</feature>
<dbReference type="AlphaFoldDB" id="A0A524RMP0"/>
<proteinExistence type="predicted"/>
<reference evidence="3 4" key="1">
    <citation type="journal article" date="2019" name="mSystems">
        <title>Life at home and on the roam: Genomic adaptions reflect the dual lifestyle of an intracellular, facultative symbiont.</title>
        <authorList>
            <person name="Burgsdorf I."/>
        </authorList>
    </citation>
    <scope>NUCLEOTIDE SEQUENCE [LARGE SCALE GENOMIC DNA]</scope>
    <source>
        <strain evidence="3">277cV</strain>
    </source>
</reference>
<evidence type="ECO:0000313" key="4">
    <source>
        <dbReference type="Proteomes" id="UP000317990"/>
    </source>
</evidence>
<dbReference type="Pfam" id="PF02384">
    <property type="entry name" value="N6_Mtase"/>
    <property type="match status" value="1"/>
</dbReference>
<dbReference type="GO" id="GO:0003677">
    <property type="term" value="F:DNA binding"/>
    <property type="evidence" value="ECO:0007669"/>
    <property type="project" value="InterPro"/>
</dbReference>
<evidence type="ECO:0000259" key="2">
    <source>
        <dbReference type="Pfam" id="PF02384"/>
    </source>
</evidence>
<dbReference type="Proteomes" id="UP000317990">
    <property type="component" value="Unassembled WGS sequence"/>
</dbReference>
<dbReference type="PANTHER" id="PTHR42998">
    <property type="entry name" value="TYPE I RESTRICTION ENZYME HINDVIIP M PROTEIN-RELATED"/>
    <property type="match status" value="1"/>
</dbReference>
<dbReference type="InterPro" id="IPR003356">
    <property type="entry name" value="DNA_methylase_A-5"/>
</dbReference>